<comment type="subcellular location">
    <subcellularLocation>
        <location evidence="1 7">Cell membrane</location>
        <topology evidence="1 7">Multi-pass membrane protein</topology>
    </subcellularLocation>
</comment>
<keyword evidence="10" id="KW-1185">Reference proteome</keyword>
<proteinExistence type="inferred from homology"/>
<dbReference type="PANTHER" id="PTHR30043">
    <property type="entry name" value="PHOSPHONATES TRANSPORT SYSTEM PERMEASE PROTEIN"/>
    <property type="match status" value="1"/>
</dbReference>
<keyword evidence="5 7" id="KW-1133">Transmembrane helix</keyword>
<dbReference type="NCBIfam" id="TIGR01097">
    <property type="entry name" value="PhnE"/>
    <property type="match status" value="1"/>
</dbReference>
<comment type="similarity">
    <text evidence="7">Belongs to the binding-protein-dependent transport system permease family.</text>
</comment>
<feature type="transmembrane region" description="Helical" evidence="7">
    <location>
        <begin position="516"/>
        <end position="536"/>
    </location>
</feature>
<feature type="transmembrane region" description="Helical" evidence="7">
    <location>
        <begin position="251"/>
        <end position="271"/>
    </location>
</feature>
<feature type="transmembrane region" description="Helical" evidence="7">
    <location>
        <begin position="409"/>
        <end position="432"/>
    </location>
</feature>
<keyword evidence="3" id="KW-1003">Cell membrane</keyword>
<dbReference type="RefSeq" id="WP_344939612.1">
    <property type="nucleotide sequence ID" value="NZ_BAAAZG010000001.1"/>
</dbReference>
<protein>
    <submittedName>
        <fullName evidence="9">Phosphonate ABC transporter, permease protein PhnE</fullName>
    </submittedName>
</protein>
<keyword evidence="6 7" id="KW-0472">Membrane</keyword>
<dbReference type="InterPro" id="IPR005769">
    <property type="entry name" value="PhnE/PtxC"/>
</dbReference>
<evidence type="ECO:0000256" key="1">
    <source>
        <dbReference type="ARBA" id="ARBA00004651"/>
    </source>
</evidence>
<dbReference type="Pfam" id="PF00528">
    <property type="entry name" value="BPD_transp_1"/>
    <property type="match status" value="2"/>
</dbReference>
<gene>
    <name evidence="9" type="primary">phnE</name>
    <name evidence="9" type="ORF">GCM10022214_03490</name>
</gene>
<feature type="domain" description="ABC transmembrane type-1" evidence="8">
    <location>
        <begin position="85"/>
        <end position="268"/>
    </location>
</feature>
<dbReference type="InterPro" id="IPR035906">
    <property type="entry name" value="MetI-like_sf"/>
</dbReference>
<feature type="transmembrane region" description="Helical" evidence="7">
    <location>
        <begin position="89"/>
        <end position="111"/>
    </location>
</feature>
<keyword evidence="2 7" id="KW-0813">Transport</keyword>
<evidence type="ECO:0000256" key="3">
    <source>
        <dbReference type="ARBA" id="ARBA00022475"/>
    </source>
</evidence>
<dbReference type="PANTHER" id="PTHR30043:SF1">
    <property type="entry name" value="ABC TRANSPORT SYSTEM PERMEASE PROTEIN P69"/>
    <property type="match status" value="1"/>
</dbReference>
<reference evidence="10" key="1">
    <citation type="journal article" date="2019" name="Int. J. Syst. Evol. Microbiol.">
        <title>The Global Catalogue of Microorganisms (GCM) 10K type strain sequencing project: providing services to taxonomists for standard genome sequencing and annotation.</title>
        <authorList>
            <consortium name="The Broad Institute Genomics Platform"/>
            <consortium name="The Broad Institute Genome Sequencing Center for Infectious Disease"/>
            <person name="Wu L."/>
            <person name="Ma J."/>
        </authorList>
    </citation>
    <scope>NUCLEOTIDE SEQUENCE [LARGE SCALE GENOMIC DNA]</scope>
    <source>
        <strain evidence="10">JCM 16702</strain>
    </source>
</reference>
<feature type="transmembrane region" description="Helical" evidence="7">
    <location>
        <begin position="225"/>
        <end position="245"/>
    </location>
</feature>
<evidence type="ECO:0000256" key="5">
    <source>
        <dbReference type="ARBA" id="ARBA00022989"/>
    </source>
</evidence>
<evidence type="ECO:0000256" key="2">
    <source>
        <dbReference type="ARBA" id="ARBA00022448"/>
    </source>
</evidence>
<evidence type="ECO:0000313" key="10">
    <source>
        <dbReference type="Proteomes" id="UP001500683"/>
    </source>
</evidence>
<organism evidence="9 10">
    <name type="scientific">Actinomadura miaoliensis</name>
    <dbReference type="NCBI Taxonomy" id="430685"/>
    <lineage>
        <taxon>Bacteria</taxon>
        <taxon>Bacillati</taxon>
        <taxon>Actinomycetota</taxon>
        <taxon>Actinomycetes</taxon>
        <taxon>Streptosporangiales</taxon>
        <taxon>Thermomonosporaceae</taxon>
        <taxon>Actinomadura</taxon>
    </lineage>
</organism>
<feature type="transmembrane region" description="Helical" evidence="7">
    <location>
        <begin position="152"/>
        <end position="171"/>
    </location>
</feature>
<name>A0ABP7UYD2_9ACTN</name>
<dbReference type="Proteomes" id="UP001500683">
    <property type="component" value="Unassembled WGS sequence"/>
</dbReference>
<dbReference type="CDD" id="cd06261">
    <property type="entry name" value="TM_PBP2"/>
    <property type="match status" value="2"/>
</dbReference>
<keyword evidence="4 7" id="KW-0812">Transmembrane</keyword>
<dbReference type="PROSITE" id="PS50928">
    <property type="entry name" value="ABC_TM1"/>
    <property type="match status" value="2"/>
</dbReference>
<feature type="transmembrane region" description="Helical" evidence="7">
    <location>
        <begin position="370"/>
        <end position="389"/>
    </location>
</feature>
<evidence type="ECO:0000259" key="8">
    <source>
        <dbReference type="PROSITE" id="PS50928"/>
    </source>
</evidence>
<sequence>MTSTEQAVHVERQAPGPGPLRPPLGARAVVAAGLLAAAVTVTCVTFWWIGLSPLTLAAGLGDTRRLLERMLPPEFPAAGDIVSLIVETLLIAVAGTGLAALASVPLAFAAAHTRPGRGLARPVARLVIVLTRAVPTLVFAILFVRAFGLGPLAGALAVAVHSVGMIAKLLADAIEEADPVPAEAVRACGARETQVAFSNVLPRVLPALVAVVLYRLDINIRASSVLGVVGAGGIGVALQTALGSLDYRRAAGVICVIIVLILLLELLSVAIRRHSGEDRSAGSAALPAGRRARHDVGWDRDRVLRFAGSGTAVAVFLVALWSLDLSLDRLAGAWPNVRAMLTGMWPPAFSGEIFMGVLESLLMALGAASVGTLGGLVLALLTATGVAPWRPLSALVRALVVVMRGIPDLVYALLFVAALGLGPFAGFLALWISCTALAAKFFTDSLERLDPVPHEALTSVGATRPQAFTAGIWPQFVPSFTGNGLFVADLALRESIVLGIVGAGGVGYLMQESIATLRYDVTCAIVIAIAVVVYGIEALARLARRHLL</sequence>
<feature type="transmembrane region" description="Helical" evidence="7">
    <location>
        <begin position="303"/>
        <end position="323"/>
    </location>
</feature>
<dbReference type="InterPro" id="IPR000515">
    <property type="entry name" value="MetI-like"/>
</dbReference>
<feature type="transmembrane region" description="Helical" evidence="7">
    <location>
        <begin position="490"/>
        <end position="510"/>
    </location>
</feature>
<feature type="transmembrane region" description="Helical" evidence="7">
    <location>
        <begin position="28"/>
        <end position="49"/>
    </location>
</feature>
<feature type="domain" description="ABC transmembrane type-1" evidence="8">
    <location>
        <begin position="357"/>
        <end position="540"/>
    </location>
</feature>
<evidence type="ECO:0000256" key="7">
    <source>
        <dbReference type="RuleBase" id="RU363032"/>
    </source>
</evidence>
<evidence type="ECO:0000256" key="6">
    <source>
        <dbReference type="ARBA" id="ARBA00023136"/>
    </source>
</evidence>
<evidence type="ECO:0000256" key="4">
    <source>
        <dbReference type="ARBA" id="ARBA00022692"/>
    </source>
</evidence>
<evidence type="ECO:0000313" key="9">
    <source>
        <dbReference type="EMBL" id="GAA4055519.1"/>
    </source>
</evidence>
<feature type="transmembrane region" description="Helical" evidence="7">
    <location>
        <begin position="123"/>
        <end position="146"/>
    </location>
</feature>
<comment type="caution">
    <text evidence="9">The sequence shown here is derived from an EMBL/GenBank/DDBJ whole genome shotgun (WGS) entry which is preliminary data.</text>
</comment>
<dbReference type="SUPFAM" id="SSF161098">
    <property type="entry name" value="MetI-like"/>
    <property type="match status" value="2"/>
</dbReference>
<dbReference type="Gene3D" id="1.10.3720.10">
    <property type="entry name" value="MetI-like"/>
    <property type="match status" value="2"/>
</dbReference>
<accession>A0ABP7UYD2</accession>
<dbReference type="EMBL" id="BAAAZG010000001">
    <property type="protein sequence ID" value="GAA4055519.1"/>
    <property type="molecule type" value="Genomic_DNA"/>
</dbReference>